<dbReference type="SUPFAM" id="SSF52540">
    <property type="entry name" value="P-loop containing nucleoside triphosphate hydrolases"/>
    <property type="match status" value="1"/>
</dbReference>
<dbReference type="EMBL" id="JAODUP010000269">
    <property type="protein sequence ID" value="KAK2154401.1"/>
    <property type="molecule type" value="Genomic_DNA"/>
</dbReference>
<dbReference type="Proteomes" id="UP001208570">
    <property type="component" value="Unassembled WGS sequence"/>
</dbReference>
<accession>A0AAD9JKI7</accession>
<dbReference type="PANTHER" id="PTHR36168:SF1">
    <property type="entry name" value="ORC1-LIKE AAA ATPASE DOMAIN-CONTAINING PROTEIN"/>
    <property type="match status" value="1"/>
</dbReference>
<dbReference type="PANTHER" id="PTHR36168">
    <property type="entry name" value="CHROMOSOME 1, WHOLE GENOME SHOTGUN SEQUENCE"/>
    <property type="match status" value="1"/>
</dbReference>
<organism evidence="1 2">
    <name type="scientific">Paralvinella palmiformis</name>
    <dbReference type="NCBI Taxonomy" id="53620"/>
    <lineage>
        <taxon>Eukaryota</taxon>
        <taxon>Metazoa</taxon>
        <taxon>Spiralia</taxon>
        <taxon>Lophotrochozoa</taxon>
        <taxon>Annelida</taxon>
        <taxon>Polychaeta</taxon>
        <taxon>Sedentaria</taxon>
        <taxon>Canalipalpata</taxon>
        <taxon>Terebellida</taxon>
        <taxon>Terebelliformia</taxon>
        <taxon>Alvinellidae</taxon>
        <taxon>Paralvinella</taxon>
    </lineage>
</organism>
<reference evidence="1" key="1">
    <citation type="journal article" date="2023" name="Mol. Biol. Evol.">
        <title>Third-Generation Sequencing Reveals the Adaptive Role of the Epigenome in Three Deep-Sea Polychaetes.</title>
        <authorList>
            <person name="Perez M."/>
            <person name="Aroh O."/>
            <person name="Sun Y."/>
            <person name="Lan Y."/>
            <person name="Juniper S.K."/>
            <person name="Young C.R."/>
            <person name="Angers B."/>
            <person name="Qian P.Y."/>
        </authorList>
    </citation>
    <scope>NUCLEOTIDE SEQUENCE</scope>
    <source>
        <strain evidence="1">P08H-3</strain>
    </source>
</reference>
<gene>
    <name evidence="1" type="ORF">LSH36_269g05042</name>
</gene>
<name>A0AAD9JKI7_9ANNE</name>
<keyword evidence="2" id="KW-1185">Reference proteome</keyword>
<dbReference type="AlphaFoldDB" id="A0AAD9JKI7"/>
<proteinExistence type="predicted"/>
<comment type="caution">
    <text evidence="1">The sequence shown here is derived from an EMBL/GenBank/DDBJ whole genome shotgun (WGS) entry which is preliminary data.</text>
</comment>
<evidence type="ECO:0000313" key="1">
    <source>
        <dbReference type="EMBL" id="KAK2154401.1"/>
    </source>
</evidence>
<protein>
    <submittedName>
        <fullName evidence="1">Uncharacterized protein</fullName>
    </submittedName>
</protein>
<evidence type="ECO:0000313" key="2">
    <source>
        <dbReference type="Proteomes" id="UP001208570"/>
    </source>
</evidence>
<dbReference type="Gene3D" id="3.40.50.300">
    <property type="entry name" value="P-loop containing nucleotide triphosphate hydrolases"/>
    <property type="match status" value="1"/>
</dbReference>
<sequence>MAFAERLFRLLGSKSGLTIASVFSTGTYVAYKDNNRYRAMEEAFAKGNILPPFTNNSSEMKYYPRSDLEDRLTNALMPKVCNQYYLVNGGVGCGKTRSIVEIVRRLMDTRGQRNLGAPVFVHVLQGKSFPDTLASAVNFFFDEHISMKFLADFMMRIDSFPKRDAHQKLSRVLDAIEVSAFKYTQKTGRPVVLVLDGVNNLTAHMPGALEKIQGKAKLWADMNIVKVIFICNDEKTLESDAITCQQLVKGSSANLCRRHEQGTSDCFSWGAADVIWREGSSQ</sequence>
<dbReference type="InterPro" id="IPR027417">
    <property type="entry name" value="P-loop_NTPase"/>
</dbReference>